<name>A0ABP7AKG7_9ACTN</name>
<protein>
    <recommendedName>
        <fullName evidence="1">NERD domain-containing protein</fullName>
    </recommendedName>
</protein>
<gene>
    <name evidence="2" type="ORF">GCM10022236_41700</name>
</gene>
<reference evidence="3" key="1">
    <citation type="journal article" date="2019" name="Int. J. Syst. Evol. Microbiol.">
        <title>The Global Catalogue of Microorganisms (GCM) 10K type strain sequencing project: providing services to taxonomists for standard genome sequencing and annotation.</title>
        <authorList>
            <consortium name="The Broad Institute Genomics Platform"/>
            <consortium name="The Broad Institute Genome Sequencing Center for Infectious Disease"/>
            <person name="Wu L."/>
            <person name="Ma J."/>
        </authorList>
    </citation>
    <scope>NUCLEOTIDE SEQUENCE [LARGE SCALE GENOMIC DNA]</scope>
    <source>
        <strain evidence="3">JCM 16929</strain>
    </source>
</reference>
<dbReference type="EMBL" id="BAABAB010000036">
    <property type="protein sequence ID" value="GAA3634754.1"/>
    <property type="molecule type" value="Genomic_DNA"/>
</dbReference>
<feature type="domain" description="NERD" evidence="1">
    <location>
        <begin position="45"/>
        <end position="154"/>
    </location>
</feature>
<evidence type="ECO:0000259" key="1">
    <source>
        <dbReference type="PROSITE" id="PS50965"/>
    </source>
</evidence>
<keyword evidence="3" id="KW-1185">Reference proteome</keyword>
<dbReference type="PROSITE" id="PS50965">
    <property type="entry name" value="NERD"/>
    <property type="match status" value="1"/>
</dbReference>
<comment type="caution">
    <text evidence="2">The sequence shown here is derived from an EMBL/GenBank/DDBJ whole genome shotgun (WGS) entry which is preliminary data.</text>
</comment>
<proteinExistence type="predicted"/>
<dbReference type="Proteomes" id="UP001501490">
    <property type="component" value="Unassembled WGS sequence"/>
</dbReference>
<accession>A0ABP7AKG7</accession>
<sequence length="235" mass="24950">MPQEGSLAAHLDFVRTPVPLGRSIGTPGGGLDNATWARNAATARIGREGERRTAALLDVACRRTGGATVLHDLIIPGSRANIDHLVVAGRTVWVVDTKVWAPGVYWRVGGRAFRGMARFEPAEKRTTTLAVDRLGGYLRGLGLDAVFAAPTVVVWPSGASAPLLLLGRAGDSPVVSGRTFGWAVRSMTRPRRFGAGRVRTADQALVEGLSSLLVSRRGRRADSVAVASDRGPRRA</sequence>
<evidence type="ECO:0000313" key="2">
    <source>
        <dbReference type="EMBL" id="GAA3634754.1"/>
    </source>
</evidence>
<organism evidence="2 3">
    <name type="scientific">Microlunatus ginsengisoli</name>
    <dbReference type="NCBI Taxonomy" id="363863"/>
    <lineage>
        <taxon>Bacteria</taxon>
        <taxon>Bacillati</taxon>
        <taxon>Actinomycetota</taxon>
        <taxon>Actinomycetes</taxon>
        <taxon>Propionibacteriales</taxon>
        <taxon>Propionibacteriaceae</taxon>
        <taxon>Microlunatus</taxon>
    </lineage>
</organism>
<evidence type="ECO:0000313" key="3">
    <source>
        <dbReference type="Proteomes" id="UP001501490"/>
    </source>
</evidence>
<dbReference type="Pfam" id="PF08378">
    <property type="entry name" value="NERD"/>
    <property type="match status" value="1"/>
</dbReference>
<dbReference type="InterPro" id="IPR011528">
    <property type="entry name" value="NERD"/>
</dbReference>